<proteinExistence type="predicted"/>
<dbReference type="Proteomes" id="UP000324222">
    <property type="component" value="Unassembled WGS sequence"/>
</dbReference>
<protein>
    <submittedName>
        <fullName evidence="2">Uncharacterized protein</fullName>
    </submittedName>
</protein>
<dbReference type="AlphaFoldDB" id="A0A5B7KFA5"/>
<evidence type="ECO:0000313" key="3">
    <source>
        <dbReference type="Proteomes" id="UP000324222"/>
    </source>
</evidence>
<name>A0A5B7KFA5_PORTR</name>
<evidence type="ECO:0000313" key="2">
    <source>
        <dbReference type="EMBL" id="MPD05566.1"/>
    </source>
</evidence>
<evidence type="ECO:0000256" key="1">
    <source>
        <dbReference type="SAM" id="MobiDB-lite"/>
    </source>
</evidence>
<keyword evidence="3" id="KW-1185">Reference proteome</keyword>
<sequence>MQGTRSFPCCPPPGRAPDPVSQPRLGLSFDQAVIQTPHCDRRSTSVSSAPYDLYLLRLDHRA</sequence>
<dbReference type="EMBL" id="VSRR010146676">
    <property type="protein sequence ID" value="MPD05566.1"/>
    <property type="molecule type" value="Genomic_DNA"/>
</dbReference>
<accession>A0A5B7KFA5</accession>
<gene>
    <name evidence="2" type="ORF">E2C01_101316</name>
</gene>
<organism evidence="2 3">
    <name type="scientific">Portunus trituberculatus</name>
    <name type="common">Swimming crab</name>
    <name type="synonym">Neptunus trituberculatus</name>
    <dbReference type="NCBI Taxonomy" id="210409"/>
    <lineage>
        <taxon>Eukaryota</taxon>
        <taxon>Metazoa</taxon>
        <taxon>Ecdysozoa</taxon>
        <taxon>Arthropoda</taxon>
        <taxon>Crustacea</taxon>
        <taxon>Multicrustacea</taxon>
        <taxon>Malacostraca</taxon>
        <taxon>Eumalacostraca</taxon>
        <taxon>Eucarida</taxon>
        <taxon>Decapoda</taxon>
        <taxon>Pleocyemata</taxon>
        <taxon>Brachyura</taxon>
        <taxon>Eubrachyura</taxon>
        <taxon>Portunoidea</taxon>
        <taxon>Portunidae</taxon>
        <taxon>Portuninae</taxon>
        <taxon>Portunus</taxon>
    </lineage>
</organism>
<reference evidence="2 3" key="1">
    <citation type="submission" date="2019-05" db="EMBL/GenBank/DDBJ databases">
        <title>Another draft genome of Portunus trituberculatus and its Hox gene families provides insights of decapod evolution.</title>
        <authorList>
            <person name="Jeong J.-H."/>
            <person name="Song I."/>
            <person name="Kim S."/>
            <person name="Choi T."/>
            <person name="Kim D."/>
            <person name="Ryu S."/>
            <person name="Kim W."/>
        </authorList>
    </citation>
    <scope>NUCLEOTIDE SEQUENCE [LARGE SCALE GENOMIC DNA]</scope>
    <source>
        <tissue evidence="2">Muscle</tissue>
    </source>
</reference>
<feature type="region of interest" description="Disordered" evidence="1">
    <location>
        <begin position="1"/>
        <end position="21"/>
    </location>
</feature>
<comment type="caution">
    <text evidence="2">The sequence shown here is derived from an EMBL/GenBank/DDBJ whole genome shotgun (WGS) entry which is preliminary data.</text>
</comment>